<keyword evidence="3" id="KW-1185">Reference proteome</keyword>
<proteinExistence type="predicted"/>
<dbReference type="InterPro" id="IPR027304">
    <property type="entry name" value="Trigger_fact/SurA_dom_sf"/>
</dbReference>
<dbReference type="Pfam" id="PF05697">
    <property type="entry name" value="Trigger_N"/>
    <property type="match status" value="1"/>
</dbReference>
<name>A0ABR4XP04_9PORP</name>
<dbReference type="PANTHER" id="PTHR30560:SF3">
    <property type="entry name" value="TRIGGER FACTOR-LIKE PROTEIN TIG, CHLOROPLASTIC"/>
    <property type="match status" value="1"/>
</dbReference>
<dbReference type="InterPro" id="IPR005215">
    <property type="entry name" value="Trig_fac"/>
</dbReference>
<dbReference type="SUPFAM" id="SSF109998">
    <property type="entry name" value="Triger factor/SurA peptide-binding domain-like"/>
    <property type="match status" value="1"/>
</dbReference>
<feature type="domain" description="Trigger factor ribosome-binding bacterial" evidence="1">
    <location>
        <begin position="1"/>
        <end position="148"/>
    </location>
</feature>
<accession>A0ABR4XP04</accession>
<reference evidence="2 3" key="1">
    <citation type="submission" date="2014-08" db="EMBL/GenBank/DDBJ databases">
        <title>Porphyromonas canoris strain:OH2762 Genome sequencing.</title>
        <authorList>
            <person name="Wallis C."/>
            <person name="Deusch O."/>
            <person name="O'Flynn C."/>
            <person name="Davis I."/>
            <person name="Jospin G."/>
            <person name="Darling A.E."/>
            <person name="Coil D.A."/>
            <person name="Alexiev A."/>
            <person name="Horsfall A."/>
            <person name="Kirkwood N."/>
            <person name="Harris S."/>
            <person name="Eisen J.A."/>
        </authorList>
    </citation>
    <scope>NUCLEOTIDE SEQUENCE [LARGE SCALE GENOMIC DNA]</scope>
    <source>
        <strain evidence="3">COT-108 OH2762</strain>
    </source>
</reference>
<dbReference type="Gene3D" id="1.10.3120.10">
    <property type="entry name" value="Trigger factor, C-terminal domain"/>
    <property type="match status" value="1"/>
</dbReference>
<protein>
    <recommendedName>
        <fullName evidence="1">Trigger factor ribosome-binding bacterial domain-containing protein</fullName>
    </recommendedName>
</protein>
<dbReference type="Proteomes" id="UP000030101">
    <property type="component" value="Unassembled WGS sequence"/>
</dbReference>
<dbReference type="NCBIfam" id="TIGR00115">
    <property type="entry name" value="tig"/>
    <property type="match status" value="1"/>
</dbReference>
<dbReference type="EMBL" id="JQZV01000001">
    <property type="protein sequence ID" value="KGN93670.1"/>
    <property type="molecule type" value="Genomic_DNA"/>
</dbReference>
<dbReference type="RefSeq" id="WP_036788348.1">
    <property type="nucleotide sequence ID" value="NZ_JQZV01000001.1"/>
</dbReference>
<evidence type="ECO:0000313" key="3">
    <source>
        <dbReference type="Proteomes" id="UP000030101"/>
    </source>
</evidence>
<evidence type="ECO:0000313" key="2">
    <source>
        <dbReference type="EMBL" id="KGN93670.1"/>
    </source>
</evidence>
<dbReference type="InterPro" id="IPR037041">
    <property type="entry name" value="Trigger_fac_C_sf"/>
</dbReference>
<dbReference type="InterPro" id="IPR008881">
    <property type="entry name" value="Trigger_fac_ribosome-bd_bac"/>
</dbReference>
<gene>
    <name evidence="2" type="ORF">HQ43_00640</name>
</gene>
<comment type="caution">
    <text evidence="2">The sequence shown here is derived from an EMBL/GenBank/DDBJ whole genome shotgun (WGS) entry which is preliminary data.</text>
</comment>
<organism evidence="2 3">
    <name type="scientific">Porphyromonas canoris</name>
    <dbReference type="NCBI Taxonomy" id="36875"/>
    <lineage>
        <taxon>Bacteria</taxon>
        <taxon>Pseudomonadati</taxon>
        <taxon>Bacteroidota</taxon>
        <taxon>Bacteroidia</taxon>
        <taxon>Bacteroidales</taxon>
        <taxon>Porphyromonadaceae</taxon>
        <taxon>Porphyromonas</taxon>
    </lineage>
</organism>
<dbReference type="PANTHER" id="PTHR30560">
    <property type="entry name" value="TRIGGER FACTOR CHAPERONE AND PEPTIDYL-PROLYL CIS/TRANS ISOMERASE"/>
    <property type="match status" value="1"/>
</dbReference>
<dbReference type="InterPro" id="IPR036611">
    <property type="entry name" value="Trigger_fac_ribosome-bd_sf"/>
</dbReference>
<dbReference type="Gene3D" id="3.30.70.1050">
    <property type="entry name" value="Trigger factor ribosome-binding domain"/>
    <property type="match status" value="1"/>
</dbReference>
<dbReference type="SUPFAM" id="SSF102735">
    <property type="entry name" value="Trigger factor ribosome-binding domain"/>
    <property type="match status" value="1"/>
</dbReference>
<evidence type="ECO:0000259" key="1">
    <source>
        <dbReference type="Pfam" id="PF05697"/>
    </source>
</evidence>
<sequence>MNITIKEKSGIKAIFEVVITPEDYKPGVEKALKQIKNNGNFQGFRKGKVPMAMVQKLYGMSAKVEEVQRQISEGVDKALRENELKVLGQPMVTDSTPAIDFEKQETFALDFEVALRPEVTNLPTKEDKLAYYNIELTDADIDARIQEILKSNPRYVDAEVVEVNDIIRGTVCELDADGKPLEGGLRKEENAMLLVSMIKNEEQQKLFIGSSLNSVIVFDPTVAFGSTVEFASLLGLKKEEVEGNQSKFSFEIQKITRSEAAELNQDFFDALFGEGEVKSEDEMRAKLKEIYGRQNENDSMYKFQLDTESYIKEHKANAIALDEELLKKWYKTTEQGAKMTDEEFEKSMPRFFEDIKSYIYRDAILTANNIVATEEDTLNSAKQMAAMQFAQYGMNNIPEDVLANYAKTLIEKPESRNQINDQIERSKFAAWMKDQVTLEEKNVTAEEFKKMFEPAEA</sequence>